<comment type="caution">
    <text evidence="3">The sequence shown here is derived from an EMBL/GenBank/DDBJ whole genome shotgun (WGS) entry which is preliminary data.</text>
</comment>
<feature type="transmembrane region" description="Helical" evidence="1">
    <location>
        <begin position="28"/>
        <end position="50"/>
    </location>
</feature>
<sequence>MRKRPHLPTWLTIASLRAFLSWRRLRRLMAVGTVGGLVAVLVALGCAHWVRSSADGYLYDVASVPAAPVALVLGAQVGDDGQPSAFLAARLEIARQLLENGKVKAILVSGDHGRWTYDEPGAMQSWLVARGVPADRVVLDHAGFDTYDSCVRANKIFGVDQAIVVTQAFHLPRAVTLCREQGIEATGVGDDSVRIYEAMWLRGEVREYGAAVKAAADVLTARDPIFLGPHETGVEDAISLG</sequence>
<reference evidence="4" key="1">
    <citation type="journal article" date="2019" name="Int. J. Syst. Evol. Microbiol.">
        <title>The Global Catalogue of Microorganisms (GCM) 10K type strain sequencing project: providing services to taxonomists for standard genome sequencing and annotation.</title>
        <authorList>
            <consortium name="The Broad Institute Genomics Platform"/>
            <consortium name="The Broad Institute Genome Sequencing Center for Infectious Disease"/>
            <person name="Wu L."/>
            <person name="Ma J."/>
        </authorList>
    </citation>
    <scope>NUCLEOTIDE SEQUENCE [LARGE SCALE GENOMIC DNA]</scope>
    <source>
        <strain evidence="4">CCM 7526</strain>
    </source>
</reference>
<protein>
    <submittedName>
        <fullName evidence="3">Vancomycin high temperature exclusion protein</fullName>
    </submittedName>
</protein>
<keyword evidence="1" id="KW-1133">Transmembrane helix</keyword>
<dbReference type="Proteomes" id="UP001597183">
    <property type="component" value="Unassembled WGS sequence"/>
</dbReference>
<gene>
    <name evidence="3" type="ORF">ACFQ5G_39990</name>
</gene>
<proteinExistence type="predicted"/>
<evidence type="ECO:0000313" key="3">
    <source>
        <dbReference type="EMBL" id="MFD1371550.1"/>
    </source>
</evidence>
<accession>A0ABW4AMS3</accession>
<dbReference type="InterPro" id="IPR051599">
    <property type="entry name" value="Cell_Envelope_Assoc"/>
</dbReference>
<evidence type="ECO:0000256" key="1">
    <source>
        <dbReference type="SAM" id="Phobius"/>
    </source>
</evidence>
<dbReference type="PANTHER" id="PTHR30336">
    <property type="entry name" value="INNER MEMBRANE PROTEIN, PROBABLE PERMEASE"/>
    <property type="match status" value="1"/>
</dbReference>
<dbReference type="EMBL" id="JBHTMK010000052">
    <property type="protein sequence ID" value="MFD1371550.1"/>
    <property type="molecule type" value="Genomic_DNA"/>
</dbReference>
<evidence type="ECO:0000259" key="2">
    <source>
        <dbReference type="Pfam" id="PF02698"/>
    </source>
</evidence>
<evidence type="ECO:0000313" key="4">
    <source>
        <dbReference type="Proteomes" id="UP001597183"/>
    </source>
</evidence>
<organism evidence="3 4">
    <name type="scientific">Actinoplanes sichuanensis</name>
    <dbReference type="NCBI Taxonomy" id="512349"/>
    <lineage>
        <taxon>Bacteria</taxon>
        <taxon>Bacillati</taxon>
        <taxon>Actinomycetota</taxon>
        <taxon>Actinomycetes</taxon>
        <taxon>Micromonosporales</taxon>
        <taxon>Micromonosporaceae</taxon>
        <taxon>Actinoplanes</taxon>
    </lineage>
</organism>
<dbReference type="InterPro" id="IPR003848">
    <property type="entry name" value="DUF218"/>
</dbReference>
<dbReference type="RefSeq" id="WP_378079116.1">
    <property type="nucleotide sequence ID" value="NZ_AP028461.1"/>
</dbReference>
<keyword evidence="4" id="KW-1185">Reference proteome</keyword>
<keyword evidence="1" id="KW-0812">Transmembrane</keyword>
<dbReference type="Pfam" id="PF02698">
    <property type="entry name" value="DUF218"/>
    <property type="match status" value="1"/>
</dbReference>
<dbReference type="PANTHER" id="PTHR30336:SF6">
    <property type="entry name" value="INTEGRAL MEMBRANE PROTEIN"/>
    <property type="match status" value="1"/>
</dbReference>
<name>A0ABW4AMS3_9ACTN</name>
<keyword evidence="1" id="KW-0472">Membrane</keyword>
<dbReference type="CDD" id="cd06259">
    <property type="entry name" value="YdcF-like"/>
    <property type="match status" value="1"/>
</dbReference>
<feature type="domain" description="DUF218" evidence="2">
    <location>
        <begin position="69"/>
        <end position="185"/>
    </location>
</feature>